<proteinExistence type="predicted"/>
<feature type="domain" description="BHLH" evidence="3">
    <location>
        <begin position="6"/>
        <end position="56"/>
    </location>
</feature>
<keyword evidence="1" id="KW-0238">DNA-binding</keyword>
<dbReference type="Proteomes" id="UP000245783">
    <property type="component" value="Unassembled WGS sequence"/>
</dbReference>
<dbReference type="InterPro" id="IPR047206">
    <property type="entry name" value="bHLHzip_scCBP1-like"/>
</dbReference>
<dbReference type="Gene3D" id="4.10.280.10">
    <property type="entry name" value="Helix-loop-helix DNA-binding domain"/>
    <property type="match status" value="1"/>
</dbReference>
<evidence type="ECO:0000259" key="3">
    <source>
        <dbReference type="PROSITE" id="PS50888"/>
    </source>
</evidence>
<gene>
    <name evidence="4" type="ORF">IE81DRAFT_284771</name>
</gene>
<dbReference type="Pfam" id="PF00010">
    <property type="entry name" value="HLH"/>
    <property type="match status" value="1"/>
</dbReference>
<dbReference type="InterPro" id="IPR011598">
    <property type="entry name" value="bHLH_dom"/>
</dbReference>
<dbReference type="PROSITE" id="PS50888">
    <property type="entry name" value="BHLH"/>
    <property type="match status" value="1"/>
</dbReference>
<dbReference type="GeneID" id="37033475"/>
<dbReference type="RefSeq" id="XP_025373037.1">
    <property type="nucleotide sequence ID" value="XM_025511605.1"/>
</dbReference>
<dbReference type="GO" id="GO:0046983">
    <property type="term" value="F:protein dimerization activity"/>
    <property type="evidence" value="ECO:0007669"/>
    <property type="project" value="InterPro"/>
</dbReference>
<sequence length="91" mass="10802">MANRHHLPRIQKEVERRRREVLSQNIETLASLVPGIDPKQPKSTLLQKVNEYIIKLKKEDHSNLEKWTLEKLLMDQAMSDLQAQFDDLKRE</sequence>
<evidence type="ECO:0000313" key="5">
    <source>
        <dbReference type="Proteomes" id="UP000245783"/>
    </source>
</evidence>
<organism evidence="4 5">
    <name type="scientific">Ceraceosorus guamensis</name>
    <dbReference type="NCBI Taxonomy" id="1522189"/>
    <lineage>
        <taxon>Eukaryota</taxon>
        <taxon>Fungi</taxon>
        <taxon>Dikarya</taxon>
        <taxon>Basidiomycota</taxon>
        <taxon>Ustilaginomycotina</taxon>
        <taxon>Exobasidiomycetes</taxon>
        <taxon>Ceraceosorales</taxon>
        <taxon>Ceraceosoraceae</taxon>
        <taxon>Ceraceosorus</taxon>
    </lineage>
</organism>
<dbReference type="SUPFAM" id="SSF47459">
    <property type="entry name" value="HLH, helix-loop-helix DNA-binding domain"/>
    <property type="match status" value="1"/>
</dbReference>
<dbReference type="SMART" id="SM00353">
    <property type="entry name" value="HLH"/>
    <property type="match status" value="1"/>
</dbReference>
<dbReference type="CDD" id="cd11398">
    <property type="entry name" value="bHLHzip_scCBP1"/>
    <property type="match status" value="1"/>
</dbReference>
<dbReference type="PANTHER" id="PTHR47787">
    <property type="entry name" value="CENTROMERE-BINDING PROTEIN 1"/>
    <property type="match status" value="1"/>
</dbReference>
<evidence type="ECO:0000256" key="2">
    <source>
        <dbReference type="ARBA" id="ARBA00023242"/>
    </source>
</evidence>
<dbReference type="EMBL" id="KZ819353">
    <property type="protein sequence ID" value="PWN45877.1"/>
    <property type="molecule type" value="Genomic_DNA"/>
</dbReference>
<dbReference type="InParanoid" id="A0A316W7L3"/>
<evidence type="ECO:0000313" key="4">
    <source>
        <dbReference type="EMBL" id="PWN45877.1"/>
    </source>
</evidence>
<protein>
    <recommendedName>
        <fullName evidence="3">BHLH domain-containing protein</fullName>
    </recommendedName>
</protein>
<dbReference type="STRING" id="1522189.A0A316W7L3"/>
<accession>A0A316W7L3</accession>
<evidence type="ECO:0000256" key="1">
    <source>
        <dbReference type="ARBA" id="ARBA00023125"/>
    </source>
</evidence>
<dbReference type="OrthoDB" id="71302at2759"/>
<dbReference type="AlphaFoldDB" id="A0A316W7L3"/>
<keyword evidence="2" id="KW-0539">Nucleus</keyword>
<keyword evidence="5" id="KW-1185">Reference proteome</keyword>
<dbReference type="GO" id="GO:0003700">
    <property type="term" value="F:DNA-binding transcription factor activity"/>
    <property type="evidence" value="ECO:0007669"/>
    <property type="project" value="InterPro"/>
</dbReference>
<dbReference type="GO" id="GO:0003677">
    <property type="term" value="F:DNA binding"/>
    <property type="evidence" value="ECO:0007669"/>
    <property type="project" value="UniProtKB-KW"/>
</dbReference>
<dbReference type="PANTHER" id="PTHR47787:SF1">
    <property type="entry name" value="CENTROMERE-BINDING PROTEIN 1"/>
    <property type="match status" value="1"/>
</dbReference>
<feature type="non-terminal residue" evidence="4">
    <location>
        <position position="91"/>
    </location>
</feature>
<reference evidence="4 5" key="1">
    <citation type="journal article" date="2018" name="Mol. Biol. Evol.">
        <title>Broad Genomic Sampling Reveals a Smut Pathogenic Ancestry of the Fungal Clade Ustilaginomycotina.</title>
        <authorList>
            <person name="Kijpornyongpan T."/>
            <person name="Mondo S.J."/>
            <person name="Barry K."/>
            <person name="Sandor L."/>
            <person name="Lee J."/>
            <person name="Lipzen A."/>
            <person name="Pangilinan J."/>
            <person name="LaButti K."/>
            <person name="Hainaut M."/>
            <person name="Henrissat B."/>
            <person name="Grigoriev I.V."/>
            <person name="Spatafora J.W."/>
            <person name="Aime M.C."/>
        </authorList>
    </citation>
    <scope>NUCLEOTIDE SEQUENCE [LARGE SCALE GENOMIC DNA]</scope>
    <source>
        <strain evidence="4 5">MCA 4658</strain>
    </source>
</reference>
<dbReference type="InterPro" id="IPR036638">
    <property type="entry name" value="HLH_DNA-bd_sf"/>
</dbReference>
<name>A0A316W7L3_9BASI</name>
<dbReference type="GO" id="GO:0005634">
    <property type="term" value="C:nucleus"/>
    <property type="evidence" value="ECO:0007669"/>
    <property type="project" value="TreeGrafter"/>
</dbReference>